<gene>
    <name evidence="1" type="ORF">IE53DRAFT_95973</name>
</gene>
<accession>A0ACD0P753</accession>
<sequence length="2073" mass="229187">MTATTTAPAGTCLDPALAGSRESVLTPMTRMPPPPTSSTSACPTCQPRSKQGPHAKHPFRRFYLGPSPVANSAAAATAAAIAEDAEVTTPGEIAIAGMPKFTTKRDANGPDITSDETSREPDSREPSFPPMGWGTSFGKTREFTSDGVGDVKNSNHAKSARVKRKTKSRDPSATSFTSFKSLASAKSFPRSVKSEADLKAPEETRKEERREMRGLRKESSVGGSLVMEWRPPGTASSTGSTAKGTLSHRRFSSSDGGERKRERSSSQSSVGHAPITRHSHMHHTWETSINGGKALPLLDLPVKEADESSFRQEELKSSSFEPFMPSTNENEKSAERMRAVSPTKGQSSVDDSFQRRSASHGAIPLRSKISASPSNFSLTFKDPEIGRVARLQSSEERMRLSNSPSHKSFSPLGKIRATRHSSGQESHSSDSPESSLTRRKGKSVAESMLAHKCEMNGGHPQEHDWNLGSSDAEILGDGGVISRRNDTDATRNADLETERDQRLKDRARSRFIQSRVGRGFPSQDDGGAQGGSSTVITHHGRDYSRQSRMSRASTAGTINTVGTKGTGGSFGASGGVKYRLGKVLLNGSMRYSARGSRRTRLRTHTGRNGAGSSHHRRMSSAGGVMPGSIGTSAGGTKWVGQTFEVGKRFWEILEARKEQVAREGPCLHNNDEPSLRSDGGGQGSVNISKNRIDLDEIGGFKAGDVEELKIKDTTNSSRALSRSPSGVLNDMAAQAQSAAGGKISEDVDADHQIHEKHLKEGRMVHDEEGALAQETSLEGHGNQDERMQRPRMASIASSIVTIPHDKETGPYDIENRKGWSDVLSFFTTNSTGAVSSSVASNTPRGLEFGEGRVRKRGHNRIRKAQSESKEMVHVPPSPSRQDAPSFVTAASGFAPEESSRQGYEKERRNGPTQLLPSPMTREEASKHPDPPPEAEERFPEAVHQLLRRQSDVGIAPGGPGERGDAASDHMVAAGIAAAYPAHDPLDVIPLAPLSNSPSRVDSWISSIRQPRDRALSVMSSARESRLAHSPASRDGSTRPLLDPQSPSTNRGNSNTLDKPEPRARKSSLTPALLSRTRPDSNMVAPVKKMVQFESSERARPPPMRSFTSSFFTKVNAEDGGSSALISRPRFGDTRPAPPEEVLSRPQPNTYENDRDPSGIVAHEKGPFHSAGEHEHDIITRKTVLKKDRMLVKVEWTPHEDLPKNFDELASRKFPVYGDQWREYIVVLRMGKVELWSDPTLTSKVLRHPERLKLRHTIPLSRGTTFLSLYSPIDRIFCLTYQPWKLQSSSHKARLNLRRQGTDIAIFDCRAHSVAADWMWELWRELGGTLPENVEIHLPSLGLKIRIPIPEEMPSYTAASCLGADSRGGEGYKVISQANVTGMIWKLVKRAPEWKDLLDEVEKDGIRFALAWRRGVVLDWVQHETSVDGQQRDWAVLCGAIMKEFRNPSILELRPARHYPTSVRLVTGETLDEPPAIEGYLWRVKPVSGALTRLYVTTHDSHAFVNRPSRAFPPDRHLATQLQEALDMRIPKNTVQAQSKVEVNIQSRKRSGRALDTFLGRNRNVVRDESMAALRQNVMDAVSHVAMTAEECEAQVEAYQAFEKRRQFEQINGADGYVDLRDILMIKSLGEGPTYWPGKDDKALCRKEGLKLDSELKEVEAEGDEAASNKDDVIDIEEEDIGGEEGLLNAKDRSELRKSRQFEVVMSNGRSTRFEAYSVSVARDWIKRLAALARYWRRREKVDALELMNASGFDPTLIQRNLQERSGGRPLGISPDSERMAPVLAELWHWCALEGCRGIIRCGMLYQKKSGYSPFKRRYFILIAGRLLNYKLVKSQRTARSRQNAGIFHRRQETVIHFRDAYVYSGKLSEDMLNNVRTEGAQAVSGIGGGGSNAGERHRLPRVYADGLFSVDDDEDCTFVIRYRPERVNQGQEPPKGGNERSKMNHLPQPPPPTFDLTSKSQHEGKSELETTATMKDGVSSSIANKARQSNSTRPVHQEPSKNSAGSTTSSTVLPTLADKSHKFVALRARSKLERDQWVRCISYEIERLVRDERDREMRLKNVGSVEKARKEDV</sequence>
<proteinExistence type="predicted"/>
<dbReference type="Proteomes" id="UP000245626">
    <property type="component" value="Unassembled WGS sequence"/>
</dbReference>
<name>A0ACD0P753_9BASI</name>
<evidence type="ECO:0000313" key="2">
    <source>
        <dbReference type="Proteomes" id="UP000245626"/>
    </source>
</evidence>
<evidence type="ECO:0000313" key="1">
    <source>
        <dbReference type="EMBL" id="PWN53842.1"/>
    </source>
</evidence>
<protein>
    <submittedName>
        <fullName evidence="1">Uncharacterized protein</fullName>
    </submittedName>
</protein>
<reference evidence="1 2" key="1">
    <citation type="journal article" date="2018" name="Mol. Biol. Evol.">
        <title>Broad Genomic Sampling Reveals a Smut Pathogenic Ancestry of the Fungal Clade Ustilaginomycotina.</title>
        <authorList>
            <person name="Kijpornyongpan T."/>
            <person name="Mondo S.J."/>
            <person name="Barry K."/>
            <person name="Sandor L."/>
            <person name="Lee J."/>
            <person name="Lipzen A."/>
            <person name="Pangilinan J."/>
            <person name="LaButti K."/>
            <person name="Hainaut M."/>
            <person name="Henrissat B."/>
            <person name="Grigoriev I.V."/>
            <person name="Spatafora J.W."/>
            <person name="Aime M.C."/>
        </authorList>
    </citation>
    <scope>NUCLEOTIDE SEQUENCE [LARGE SCALE GENOMIC DNA]</scope>
    <source>
        <strain evidence="1 2">SA 807</strain>
    </source>
</reference>
<keyword evidence="2" id="KW-1185">Reference proteome</keyword>
<organism evidence="1 2">
    <name type="scientific">Violaceomyces palustris</name>
    <dbReference type="NCBI Taxonomy" id="1673888"/>
    <lineage>
        <taxon>Eukaryota</taxon>
        <taxon>Fungi</taxon>
        <taxon>Dikarya</taxon>
        <taxon>Basidiomycota</taxon>
        <taxon>Ustilaginomycotina</taxon>
        <taxon>Ustilaginomycetes</taxon>
        <taxon>Violaceomycetales</taxon>
        <taxon>Violaceomycetaceae</taxon>
        <taxon>Violaceomyces</taxon>
    </lineage>
</organism>
<dbReference type="EMBL" id="KZ819707">
    <property type="protein sequence ID" value="PWN53842.1"/>
    <property type="molecule type" value="Genomic_DNA"/>
</dbReference>